<accession>A0A379ACP8</accession>
<reference evidence="3 4" key="1">
    <citation type="submission" date="2018-06" db="EMBL/GenBank/DDBJ databases">
        <authorList>
            <consortium name="Pathogen Informatics"/>
            <person name="Doyle S."/>
        </authorList>
    </citation>
    <scope>NUCLEOTIDE SEQUENCE [LARGE SCALE GENOMIC DNA]</scope>
    <source>
        <strain evidence="3 4">NCTC9381</strain>
    </source>
</reference>
<evidence type="ECO:0000313" key="4">
    <source>
        <dbReference type="Proteomes" id="UP000254640"/>
    </source>
</evidence>
<dbReference type="Proteomes" id="UP000254640">
    <property type="component" value="Unassembled WGS sequence"/>
</dbReference>
<organism evidence="3 4">
    <name type="scientific">Enterobacter agglomerans</name>
    <name type="common">Erwinia herbicola</name>
    <name type="synonym">Pantoea agglomerans</name>
    <dbReference type="NCBI Taxonomy" id="549"/>
    <lineage>
        <taxon>Bacteria</taxon>
        <taxon>Pseudomonadati</taxon>
        <taxon>Pseudomonadota</taxon>
        <taxon>Gammaproteobacteria</taxon>
        <taxon>Enterobacterales</taxon>
        <taxon>Erwiniaceae</taxon>
        <taxon>Pantoea</taxon>
        <taxon>Pantoea agglomerans group</taxon>
    </lineage>
</organism>
<dbReference type="SUPFAM" id="SSF53850">
    <property type="entry name" value="Periplasmic binding protein-like II"/>
    <property type="match status" value="1"/>
</dbReference>
<comment type="similarity">
    <text evidence="1">Belongs to the LysR transcriptional regulatory family.</text>
</comment>
<name>A0A379ACP8_ENTAG</name>
<dbReference type="EMBL" id="UGSO01000001">
    <property type="protein sequence ID" value="SUB15030.1"/>
    <property type="molecule type" value="Genomic_DNA"/>
</dbReference>
<dbReference type="GO" id="GO:0003700">
    <property type="term" value="F:DNA-binding transcription factor activity"/>
    <property type="evidence" value="ECO:0007669"/>
    <property type="project" value="TreeGrafter"/>
</dbReference>
<dbReference type="InterPro" id="IPR058163">
    <property type="entry name" value="LysR-type_TF_proteobact-type"/>
</dbReference>
<dbReference type="PANTHER" id="PTHR30537:SF20">
    <property type="entry name" value="TRANSCRIPTIONAL REGULATORY PROTEIN"/>
    <property type="match status" value="1"/>
</dbReference>
<gene>
    <name evidence="3" type="primary">dmlR_8</name>
    <name evidence="3" type="ORF">NCTC9381_00895</name>
</gene>
<dbReference type="GO" id="GO:0043565">
    <property type="term" value="F:sequence-specific DNA binding"/>
    <property type="evidence" value="ECO:0007669"/>
    <property type="project" value="TreeGrafter"/>
</dbReference>
<sequence length="88" mass="9858">MRIKPTISASSGETIRQLALAGQGIARLSDFVSREDCAAGRLVPVLPAETRELRLPVHAVYYRNTTLSSRIGCFLDFLRTEIDRRQLL</sequence>
<evidence type="ECO:0000259" key="2">
    <source>
        <dbReference type="Pfam" id="PF03466"/>
    </source>
</evidence>
<dbReference type="AlphaFoldDB" id="A0A379ACP8"/>
<dbReference type="GO" id="GO:0006351">
    <property type="term" value="P:DNA-templated transcription"/>
    <property type="evidence" value="ECO:0007669"/>
    <property type="project" value="TreeGrafter"/>
</dbReference>
<dbReference type="Gene3D" id="3.40.190.10">
    <property type="entry name" value="Periplasmic binding protein-like II"/>
    <property type="match status" value="2"/>
</dbReference>
<protein>
    <submittedName>
        <fullName evidence="3">D-malate degradation protein R</fullName>
    </submittedName>
</protein>
<keyword evidence="4" id="KW-1185">Reference proteome</keyword>
<dbReference type="InterPro" id="IPR005119">
    <property type="entry name" value="LysR_subst-bd"/>
</dbReference>
<dbReference type="Pfam" id="PF03466">
    <property type="entry name" value="LysR_substrate"/>
    <property type="match status" value="1"/>
</dbReference>
<feature type="domain" description="LysR substrate-binding" evidence="2">
    <location>
        <begin position="3"/>
        <end position="81"/>
    </location>
</feature>
<evidence type="ECO:0000256" key="1">
    <source>
        <dbReference type="ARBA" id="ARBA00009437"/>
    </source>
</evidence>
<proteinExistence type="inferred from homology"/>
<dbReference type="PANTHER" id="PTHR30537">
    <property type="entry name" value="HTH-TYPE TRANSCRIPTIONAL REGULATOR"/>
    <property type="match status" value="1"/>
</dbReference>
<evidence type="ECO:0000313" key="3">
    <source>
        <dbReference type="EMBL" id="SUB15030.1"/>
    </source>
</evidence>